<evidence type="ECO:0000313" key="8">
    <source>
        <dbReference type="Proteomes" id="UP000597444"/>
    </source>
</evidence>
<evidence type="ECO:0000256" key="5">
    <source>
        <dbReference type="ARBA" id="ARBA00048741"/>
    </source>
</evidence>
<evidence type="ECO:0000256" key="1">
    <source>
        <dbReference type="ARBA" id="ARBA00005187"/>
    </source>
</evidence>
<dbReference type="PANTHER" id="PTHR43284:SF1">
    <property type="entry name" value="ASPARAGINE SYNTHETASE"/>
    <property type="match status" value="1"/>
</dbReference>
<keyword evidence="4" id="KW-0061">Asparagine biosynthesis</keyword>
<comment type="catalytic activity">
    <reaction evidence="5">
        <text>L-aspartate + L-glutamine + ATP + H2O = L-asparagine + L-glutamate + AMP + diphosphate + H(+)</text>
        <dbReference type="Rhea" id="RHEA:12228"/>
        <dbReference type="ChEBI" id="CHEBI:15377"/>
        <dbReference type="ChEBI" id="CHEBI:15378"/>
        <dbReference type="ChEBI" id="CHEBI:29985"/>
        <dbReference type="ChEBI" id="CHEBI:29991"/>
        <dbReference type="ChEBI" id="CHEBI:30616"/>
        <dbReference type="ChEBI" id="CHEBI:33019"/>
        <dbReference type="ChEBI" id="CHEBI:58048"/>
        <dbReference type="ChEBI" id="CHEBI:58359"/>
        <dbReference type="ChEBI" id="CHEBI:456215"/>
        <dbReference type="EC" id="6.3.5.4"/>
    </reaction>
</comment>
<comment type="caution">
    <text evidence="7">The sequence shown here is derived from an EMBL/GenBank/DDBJ whole genome shotgun (WGS) entry which is preliminary data.</text>
</comment>
<proteinExistence type="inferred from homology"/>
<dbReference type="GO" id="GO:0004066">
    <property type="term" value="F:asparagine synthase (glutamine-hydrolyzing) activity"/>
    <property type="evidence" value="ECO:0007669"/>
    <property type="project" value="UniProtKB-EC"/>
</dbReference>
<dbReference type="InterPro" id="IPR001962">
    <property type="entry name" value="Asn_synthase"/>
</dbReference>
<evidence type="ECO:0000256" key="4">
    <source>
        <dbReference type="ARBA" id="ARBA00022888"/>
    </source>
</evidence>
<reference evidence="7" key="1">
    <citation type="submission" date="2020-10" db="EMBL/GenBank/DDBJ databases">
        <title>Taxonomic study of unclassified bacteria belonging to the class Ktedonobacteria.</title>
        <authorList>
            <person name="Yabe S."/>
            <person name="Wang C.M."/>
            <person name="Zheng Y."/>
            <person name="Sakai Y."/>
            <person name="Cavaletti L."/>
            <person name="Monciardini P."/>
            <person name="Donadio S."/>
        </authorList>
    </citation>
    <scope>NUCLEOTIDE SEQUENCE</scope>
    <source>
        <strain evidence="7">ID150040</strain>
    </source>
</reference>
<dbReference type="Gene3D" id="3.40.50.620">
    <property type="entry name" value="HUPs"/>
    <property type="match status" value="1"/>
</dbReference>
<dbReference type="EMBL" id="BNJK01000001">
    <property type="protein sequence ID" value="GHO91589.1"/>
    <property type="molecule type" value="Genomic_DNA"/>
</dbReference>
<organism evidence="7 8">
    <name type="scientific">Reticulibacter mediterranei</name>
    <dbReference type="NCBI Taxonomy" id="2778369"/>
    <lineage>
        <taxon>Bacteria</taxon>
        <taxon>Bacillati</taxon>
        <taxon>Chloroflexota</taxon>
        <taxon>Ktedonobacteria</taxon>
        <taxon>Ktedonobacterales</taxon>
        <taxon>Reticulibacteraceae</taxon>
        <taxon>Reticulibacter</taxon>
    </lineage>
</organism>
<protein>
    <recommendedName>
        <fullName evidence="3">asparagine synthase (glutamine-hydrolyzing)</fullName>
        <ecNumber evidence="3">6.3.5.4</ecNumber>
    </recommendedName>
</protein>
<name>A0A8J3I9X1_9CHLR</name>
<dbReference type="InterPro" id="IPR014729">
    <property type="entry name" value="Rossmann-like_a/b/a_fold"/>
</dbReference>
<gene>
    <name evidence="7" type="ORF">KSF_016370</name>
</gene>
<dbReference type="InterPro" id="IPR051786">
    <property type="entry name" value="ASN_synthetase/amidase"/>
</dbReference>
<sequence length="526" mass="57989">MPILAGWLTGEQVPQDIIQQTLLTMEEVLGAHGGTPARTTQPGAGLVAYSDPAYAMQHNDEPAVLDWVPDRRTLVYRRPLSGQHPLYYIENWPAEGNLLFASEIKALLTLGVPRRLHLAALDALFRYGFIPAPWTIFKDIYVVPAGSILRWQRAKTVVNHATDYRLGEPLAPSDGLVDQFHALLDQATANMLPPHEQLVALTGGGSASALSILLASRHIQAPFNVVSIGYKKSLAAKAWREAEHIAKQCQHPFLAITGIDRPEFWITTLTALESPAVDTRPVTLHQLLHTTTNETEASVAISGLGAQTLFGSPPQAFLQTQASQDILQRYCQQTTLRQDTIPLWSSDVAARLSQEETWEETLHARKLARQAAKFANQLLGWHYLNLHLRLPDLLVGPTQQLAIQERMAIRTPYLNTDVMDALTRLPSNDGGDEMKAGLLKNLLQRYIPESAGSPLPLSGPMASLQHIADSELLQQTLSAEAIGATGIFNPQLVDSLLKEKLTDTNRRKLLLVFTTQLLCQIFGLSL</sequence>
<comment type="similarity">
    <text evidence="2">Belongs to the asparagine synthetase family.</text>
</comment>
<dbReference type="GO" id="GO:0006529">
    <property type="term" value="P:asparagine biosynthetic process"/>
    <property type="evidence" value="ECO:0007669"/>
    <property type="project" value="UniProtKB-KW"/>
</dbReference>
<dbReference type="PANTHER" id="PTHR43284">
    <property type="entry name" value="ASPARAGINE SYNTHETASE (GLUTAMINE-HYDROLYZING)"/>
    <property type="match status" value="1"/>
</dbReference>
<evidence type="ECO:0000313" key="7">
    <source>
        <dbReference type="EMBL" id="GHO91589.1"/>
    </source>
</evidence>
<dbReference type="InterPro" id="IPR029055">
    <property type="entry name" value="Ntn_hydrolases_N"/>
</dbReference>
<feature type="domain" description="Asparagine synthetase" evidence="6">
    <location>
        <begin position="181"/>
        <end position="509"/>
    </location>
</feature>
<evidence type="ECO:0000256" key="2">
    <source>
        <dbReference type="ARBA" id="ARBA00005752"/>
    </source>
</evidence>
<evidence type="ECO:0000259" key="6">
    <source>
        <dbReference type="Pfam" id="PF00733"/>
    </source>
</evidence>
<dbReference type="Pfam" id="PF00733">
    <property type="entry name" value="Asn_synthase"/>
    <property type="match status" value="1"/>
</dbReference>
<dbReference type="EC" id="6.3.5.4" evidence="3"/>
<dbReference type="Gene3D" id="3.60.20.10">
    <property type="entry name" value="Glutamine Phosphoribosylpyrophosphate, subunit 1, domain 1"/>
    <property type="match status" value="1"/>
</dbReference>
<keyword evidence="8" id="KW-1185">Reference proteome</keyword>
<dbReference type="RefSeq" id="WP_220202476.1">
    <property type="nucleotide sequence ID" value="NZ_BNJK01000001.1"/>
</dbReference>
<dbReference type="Proteomes" id="UP000597444">
    <property type="component" value="Unassembled WGS sequence"/>
</dbReference>
<keyword evidence="4" id="KW-0028">Amino-acid biosynthesis</keyword>
<dbReference type="SUPFAM" id="SSF52402">
    <property type="entry name" value="Adenine nucleotide alpha hydrolases-like"/>
    <property type="match status" value="1"/>
</dbReference>
<dbReference type="InterPro" id="IPR006426">
    <property type="entry name" value="Asn_synth_AEB"/>
</dbReference>
<accession>A0A8J3I9X1</accession>
<dbReference type="SUPFAM" id="SSF56235">
    <property type="entry name" value="N-terminal nucleophile aminohydrolases (Ntn hydrolases)"/>
    <property type="match status" value="1"/>
</dbReference>
<dbReference type="AlphaFoldDB" id="A0A8J3I9X1"/>
<comment type="pathway">
    <text evidence="1">Amino-acid biosynthesis; L-asparagine biosynthesis; L-asparagine from L-aspartate (L-Gln route): step 1/1.</text>
</comment>
<evidence type="ECO:0000256" key="3">
    <source>
        <dbReference type="ARBA" id="ARBA00012737"/>
    </source>
</evidence>
<dbReference type="PIRSF" id="PIRSF001589">
    <property type="entry name" value="Asn_synthetase_glu-h"/>
    <property type="match status" value="1"/>
</dbReference>